<reference evidence="2 3" key="1">
    <citation type="journal article" date="2014" name="Agronomy (Basel)">
        <title>A Draft Genome Sequence for Ensete ventricosum, the Drought-Tolerant Tree Against Hunger.</title>
        <authorList>
            <person name="Harrison J."/>
            <person name="Moore K.A."/>
            <person name="Paszkiewicz K."/>
            <person name="Jones T."/>
            <person name="Grant M."/>
            <person name="Ambacheew D."/>
            <person name="Muzemil S."/>
            <person name="Studholme D.J."/>
        </authorList>
    </citation>
    <scope>NUCLEOTIDE SEQUENCE [LARGE SCALE GENOMIC DNA]</scope>
</reference>
<feature type="compositionally biased region" description="Basic and acidic residues" evidence="1">
    <location>
        <begin position="57"/>
        <end position="75"/>
    </location>
</feature>
<organism evidence="2 3">
    <name type="scientific">Ensete ventricosum</name>
    <name type="common">Abyssinian banana</name>
    <name type="synonym">Musa ensete</name>
    <dbReference type="NCBI Taxonomy" id="4639"/>
    <lineage>
        <taxon>Eukaryota</taxon>
        <taxon>Viridiplantae</taxon>
        <taxon>Streptophyta</taxon>
        <taxon>Embryophyta</taxon>
        <taxon>Tracheophyta</taxon>
        <taxon>Spermatophyta</taxon>
        <taxon>Magnoliopsida</taxon>
        <taxon>Liliopsida</taxon>
        <taxon>Zingiberales</taxon>
        <taxon>Musaceae</taxon>
        <taxon>Ensete</taxon>
    </lineage>
</organism>
<gene>
    <name evidence="2" type="ORF">B296_00033113</name>
</gene>
<dbReference type="Proteomes" id="UP000287651">
    <property type="component" value="Unassembled WGS sequence"/>
</dbReference>
<dbReference type="AlphaFoldDB" id="A0A426YIP5"/>
<evidence type="ECO:0000256" key="1">
    <source>
        <dbReference type="SAM" id="MobiDB-lite"/>
    </source>
</evidence>
<protein>
    <submittedName>
        <fullName evidence="2">Uncharacterized protein</fullName>
    </submittedName>
</protein>
<accession>A0A426YIP5</accession>
<evidence type="ECO:0000313" key="3">
    <source>
        <dbReference type="Proteomes" id="UP000287651"/>
    </source>
</evidence>
<feature type="region of interest" description="Disordered" evidence="1">
    <location>
        <begin position="30"/>
        <end position="103"/>
    </location>
</feature>
<feature type="non-terminal residue" evidence="2">
    <location>
        <position position="103"/>
    </location>
</feature>
<comment type="caution">
    <text evidence="2">The sequence shown here is derived from an EMBL/GenBank/DDBJ whole genome shotgun (WGS) entry which is preliminary data.</text>
</comment>
<sequence>MEVLRFYLPSGKAHTARYIPVRQLTGTRTNRYRAVPLKSTVGDRLRKKREEEEEEEENKKEEKEKKKKEEEEKYLAARGSPTSHRRPRRSRATFLPVRETFRP</sequence>
<proteinExistence type="predicted"/>
<dbReference type="EMBL" id="AMZH03012137">
    <property type="protein sequence ID" value="RRT51598.1"/>
    <property type="molecule type" value="Genomic_DNA"/>
</dbReference>
<evidence type="ECO:0000313" key="2">
    <source>
        <dbReference type="EMBL" id="RRT51598.1"/>
    </source>
</evidence>
<name>A0A426YIP5_ENSVE</name>
<feature type="compositionally biased region" description="Basic and acidic residues" evidence="1">
    <location>
        <begin position="41"/>
        <end position="50"/>
    </location>
</feature>